<evidence type="ECO:0000256" key="5">
    <source>
        <dbReference type="SAM" id="Phobius"/>
    </source>
</evidence>
<dbReference type="PROSITE" id="PS50835">
    <property type="entry name" value="IG_LIKE"/>
    <property type="match status" value="1"/>
</dbReference>
<keyword evidence="8" id="KW-1185">Reference proteome</keyword>
<dbReference type="GO" id="GO:0007155">
    <property type="term" value="P:cell adhesion"/>
    <property type="evidence" value="ECO:0007669"/>
    <property type="project" value="TreeGrafter"/>
</dbReference>
<evidence type="ECO:0000256" key="3">
    <source>
        <dbReference type="ARBA" id="ARBA00022989"/>
    </source>
</evidence>
<dbReference type="GeneID" id="116222826"/>
<feature type="domain" description="Ig-like" evidence="7">
    <location>
        <begin position="140"/>
        <end position="232"/>
    </location>
</feature>
<reference evidence="9" key="1">
    <citation type="submission" date="2025-08" db="UniProtKB">
        <authorList>
            <consortium name="RefSeq"/>
        </authorList>
    </citation>
    <scope>IDENTIFICATION</scope>
</reference>
<dbReference type="InterPro" id="IPR036179">
    <property type="entry name" value="Ig-like_dom_sf"/>
</dbReference>
<keyword evidence="6" id="KW-0732">Signal</keyword>
<dbReference type="Gene3D" id="2.60.40.10">
    <property type="entry name" value="Immunoglobulins"/>
    <property type="match status" value="3"/>
</dbReference>
<proteinExistence type="predicted"/>
<dbReference type="InterPro" id="IPR007110">
    <property type="entry name" value="Ig-like_dom"/>
</dbReference>
<keyword evidence="4 5" id="KW-0472">Membrane</keyword>
<feature type="signal peptide" evidence="6">
    <location>
        <begin position="1"/>
        <end position="17"/>
    </location>
</feature>
<dbReference type="GO" id="GO:0033691">
    <property type="term" value="F:sialic acid binding"/>
    <property type="evidence" value="ECO:0007669"/>
    <property type="project" value="TreeGrafter"/>
</dbReference>
<evidence type="ECO:0000256" key="4">
    <source>
        <dbReference type="ARBA" id="ARBA00023136"/>
    </source>
</evidence>
<comment type="subcellular location">
    <subcellularLocation>
        <location evidence="1">Membrane</location>
        <topology evidence="1">Single-pass membrane protein</topology>
    </subcellularLocation>
</comment>
<sequence length="402" mass="44530">MLSALCFGVMMMSSIECSMVQPEPKGYGSKFSISVPSNITVEAGLCVKVSCTFTYPPSTITEPYERVWFKGDPPNPFPEIEVIRLIYMLEPSERECSFILKDARKGRTDGEYGFMLKWGNNQHVFSETVHITVTGISSKPDMDIPPLTENQSDTLRCTAPGYCSGTTPTIKWKGKAVESFPYVIRQDVKETSNGAFIHESEFSLIFDSTYHNTVLTCMIVYMDDIITEQHVTLIVRYAPKIENGSKCSISEHLSTCVCISHGVPLPIITWPLGLTSQDYNMTTSVSDDTVTSTITTSAALLRGNDTVMCLSKNELGQASMTLTVNFTKRGEEDPLQGPGHCNLPWTLASLSVTLNGFLFLGLFLLVVAWKRSKAVTGKEESQTYSSLAKRDESVYDTISQRP</sequence>
<protein>
    <submittedName>
        <fullName evidence="9">Sialic acid-binding Ig-like lectin 12</fullName>
    </submittedName>
</protein>
<dbReference type="PANTHER" id="PTHR12035:SF128">
    <property type="entry name" value="BRANCHED CHAIN KETO ACID DEHYDROGENASE E1 SUBUNIT BETA,-LIKE-RELATED"/>
    <property type="match status" value="1"/>
</dbReference>
<feature type="transmembrane region" description="Helical" evidence="5">
    <location>
        <begin position="345"/>
        <end position="369"/>
    </location>
</feature>
<keyword evidence="2 5" id="KW-0812">Transmembrane</keyword>
<evidence type="ECO:0000313" key="8">
    <source>
        <dbReference type="Proteomes" id="UP000515152"/>
    </source>
</evidence>
<organism evidence="8 9">
    <name type="scientific">Clupea harengus</name>
    <name type="common">Atlantic herring</name>
    <dbReference type="NCBI Taxonomy" id="7950"/>
    <lineage>
        <taxon>Eukaryota</taxon>
        <taxon>Metazoa</taxon>
        <taxon>Chordata</taxon>
        <taxon>Craniata</taxon>
        <taxon>Vertebrata</taxon>
        <taxon>Euteleostomi</taxon>
        <taxon>Actinopterygii</taxon>
        <taxon>Neopterygii</taxon>
        <taxon>Teleostei</taxon>
        <taxon>Clupei</taxon>
        <taxon>Clupeiformes</taxon>
        <taxon>Clupeoidei</taxon>
        <taxon>Clupeidae</taxon>
        <taxon>Clupea</taxon>
    </lineage>
</organism>
<dbReference type="SUPFAM" id="SSF48726">
    <property type="entry name" value="Immunoglobulin"/>
    <property type="match status" value="2"/>
</dbReference>
<dbReference type="InterPro" id="IPR013783">
    <property type="entry name" value="Ig-like_fold"/>
</dbReference>
<keyword evidence="3 5" id="KW-1133">Transmembrane helix</keyword>
<gene>
    <name evidence="9" type="primary">LOC116222826</name>
</gene>
<evidence type="ECO:0000256" key="6">
    <source>
        <dbReference type="SAM" id="SignalP"/>
    </source>
</evidence>
<evidence type="ECO:0000259" key="7">
    <source>
        <dbReference type="PROSITE" id="PS50835"/>
    </source>
</evidence>
<dbReference type="InterPro" id="IPR051036">
    <property type="entry name" value="SIGLEC"/>
</dbReference>
<evidence type="ECO:0000256" key="2">
    <source>
        <dbReference type="ARBA" id="ARBA00022692"/>
    </source>
</evidence>
<dbReference type="Proteomes" id="UP000515152">
    <property type="component" value="Chromosome 12"/>
</dbReference>
<feature type="chain" id="PRO_5028266075" evidence="6">
    <location>
        <begin position="18"/>
        <end position="402"/>
    </location>
</feature>
<evidence type="ECO:0000313" key="9">
    <source>
        <dbReference type="RefSeq" id="XP_031433549.1"/>
    </source>
</evidence>
<dbReference type="RefSeq" id="XP_031433549.1">
    <property type="nucleotide sequence ID" value="XM_031577689.2"/>
</dbReference>
<dbReference type="OrthoDB" id="10012075at2759"/>
<dbReference type="KEGG" id="char:116222826"/>
<evidence type="ECO:0000256" key="1">
    <source>
        <dbReference type="ARBA" id="ARBA00004167"/>
    </source>
</evidence>
<dbReference type="PANTHER" id="PTHR12035">
    <property type="entry name" value="SIALIC ACID BINDING IMMUNOGLOBULIN-LIKE LECTIN"/>
    <property type="match status" value="1"/>
</dbReference>
<dbReference type="GO" id="GO:0005886">
    <property type="term" value="C:plasma membrane"/>
    <property type="evidence" value="ECO:0007669"/>
    <property type="project" value="TreeGrafter"/>
</dbReference>
<dbReference type="AlphaFoldDB" id="A0A6P8G304"/>
<name>A0A6P8G304_CLUHA</name>
<accession>A0A6P8G304</accession>